<reference evidence="8" key="1">
    <citation type="submission" date="2022-05" db="EMBL/GenBank/DDBJ databases">
        <title>Sphingomonas sp. strain RMG20 Genome sequencing and assembly.</title>
        <authorList>
            <person name="Kim I."/>
        </authorList>
    </citation>
    <scope>NUCLEOTIDE SEQUENCE</scope>
    <source>
        <strain evidence="8">RMG20</strain>
    </source>
</reference>
<comment type="subcellular location">
    <subcellularLocation>
        <location evidence="1">Periplasm</location>
    </subcellularLocation>
</comment>
<evidence type="ECO:0000256" key="1">
    <source>
        <dbReference type="ARBA" id="ARBA00004418"/>
    </source>
</evidence>
<dbReference type="RefSeq" id="WP_250749560.1">
    <property type="nucleotide sequence ID" value="NZ_CP098401.1"/>
</dbReference>
<proteinExistence type="predicted"/>
<dbReference type="Pfam" id="PF05426">
    <property type="entry name" value="Alginate_lyase"/>
    <property type="match status" value="1"/>
</dbReference>
<keyword evidence="3" id="KW-0574">Periplasm</keyword>
<name>A0ABY4TWN1_9SPHN</name>
<evidence type="ECO:0000256" key="5">
    <source>
        <dbReference type="SAM" id="SignalP"/>
    </source>
</evidence>
<evidence type="ECO:0000259" key="7">
    <source>
        <dbReference type="Pfam" id="PF07940"/>
    </source>
</evidence>
<dbReference type="Pfam" id="PF07940">
    <property type="entry name" value="Hepar_II_III_C"/>
    <property type="match status" value="1"/>
</dbReference>
<evidence type="ECO:0000256" key="3">
    <source>
        <dbReference type="ARBA" id="ARBA00022764"/>
    </source>
</evidence>
<accession>A0ABY4TWN1</accession>
<keyword evidence="2 5" id="KW-0732">Signal</keyword>
<keyword evidence="4" id="KW-0456">Lyase</keyword>
<feature type="signal peptide" evidence="5">
    <location>
        <begin position="1"/>
        <end position="23"/>
    </location>
</feature>
<organism evidence="8 9">
    <name type="scientific">Sphingomonas donggukensis</name>
    <dbReference type="NCBI Taxonomy" id="2949093"/>
    <lineage>
        <taxon>Bacteria</taxon>
        <taxon>Pseudomonadati</taxon>
        <taxon>Pseudomonadota</taxon>
        <taxon>Alphaproteobacteria</taxon>
        <taxon>Sphingomonadales</taxon>
        <taxon>Sphingomonadaceae</taxon>
        <taxon>Sphingomonas</taxon>
    </lineage>
</organism>
<evidence type="ECO:0000259" key="6">
    <source>
        <dbReference type="Pfam" id="PF05426"/>
    </source>
</evidence>
<dbReference type="InterPro" id="IPR008929">
    <property type="entry name" value="Chondroitin_lyas"/>
</dbReference>
<gene>
    <name evidence="8" type="ORF">M9980_09000</name>
</gene>
<dbReference type="InterPro" id="IPR008397">
    <property type="entry name" value="Alginate_lyase_dom"/>
</dbReference>
<feature type="domain" description="Alginate lyase" evidence="6">
    <location>
        <begin position="85"/>
        <end position="299"/>
    </location>
</feature>
<evidence type="ECO:0000313" key="8">
    <source>
        <dbReference type="EMBL" id="URW74713.1"/>
    </source>
</evidence>
<evidence type="ECO:0000313" key="9">
    <source>
        <dbReference type="Proteomes" id="UP001055580"/>
    </source>
</evidence>
<evidence type="ECO:0000256" key="2">
    <source>
        <dbReference type="ARBA" id="ARBA00022729"/>
    </source>
</evidence>
<feature type="chain" id="PRO_5045425436" evidence="5">
    <location>
        <begin position="24"/>
        <end position="730"/>
    </location>
</feature>
<feature type="domain" description="Heparinase II/III-like C-terminal" evidence="7">
    <location>
        <begin position="373"/>
        <end position="632"/>
    </location>
</feature>
<evidence type="ECO:0000256" key="4">
    <source>
        <dbReference type="ARBA" id="ARBA00023239"/>
    </source>
</evidence>
<sequence length="730" mass="79206">MRHAFLISGLIVPALVAAAPAVAQDAKPVLNDPAALARIGREGARYPMIAADLARTRAEMDAMMRGGISVPVPKDSGGGATHEQHKRNYKAIYSGGLLYRITGERRYAEYARDLLLAYAKLYPTLGKHPAASNQVPGRLFWQSLNDSVWLVYGAQGYDLIRDTLTPADRQRIDDDVFRRMARYLSTETAASFDRIHNHATWAAAGVGMTGYVLRDRNLVDMALKGSDRSGKSGFLRQLDLLFSPDGYYAEGPYYQRYALQPFVMFAAAIAANDPAQRIFEYRGGIVTKAVTTAIQATYDGHFFPINDALPEKSLKTEELYQGVAIAYAATGDPTLLSIAQWQGRTVLTPEGFAVARDLAAGKAKPFPFRSMALRDGPAGDRGALAILRSGPQDDAQVVVAKNTAQGMGHGHFDKLNWLFYDHGDAVVTDYGAVRFLNIEAKDGGKYLPENDSYGQQTIAHNTLVRNETSHFGAKLKPAEAIAPTQLYFGGDASTMASTGEVAGAYPGVTMRRTLVQFRVGDAKSDPLVLDVIRATGGGAAMWDLPLHYAGQLIDTGFTLRSNVTTRPLLGKANGYQHLWVDATASARAADPRVTWMTDGRFYTWRTATPEAQVLLVESGANDPKFNLRREPAIVQRLENATDPVFVTLLEPHGSYDASSEMTVASDSAVTGLTRTRGSDAEIVVATLKDGRRIAIGIADDAGAKPHSATVAGRRFAWTGHIGRLDMEAAR</sequence>
<dbReference type="Proteomes" id="UP001055580">
    <property type="component" value="Chromosome"/>
</dbReference>
<dbReference type="PANTHER" id="PTHR39210:SF1">
    <property type="entry name" value="HEPARIN-SULFATE LYASE"/>
    <property type="match status" value="1"/>
</dbReference>
<dbReference type="PANTHER" id="PTHR39210">
    <property type="entry name" value="HEPARIN-SULFATE LYASE"/>
    <property type="match status" value="1"/>
</dbReference>
<dbReference type="EMBL" id="CP098401">
    <property type="protein sequence ID" value="URW74713.1"/>
    <property type="molecule type" value="Genomic_DNA"/>
</dbReference>
<dbReference type="InterPro" id="IPR012480">
    <property type="entry name" value="Hepar_II_III_C"/>
</dbReference>
<dbReference type="Gene3D" id="2.70.98.70">
    <property type="match status" value="1"/>
</dbReference>
<protein>
    <submittedName>
        <fullName evidence="8">Heparinase II/III family protein</fullName>
    </submittedName>
</protein>
<dbReference type="SUPFAM" id="SSF48230">
    <property type="entry name" value="Chondroitin AC/alginate lyase"/>
    <property type="match status" value="1"/>
</dbReference>
<dbReference type="Gene3D" id="1.50.10.100">
    <property type="entry name" value="Chondroitin AC/alginate lyase"/>
    <property type="match status" value="1"/>
</dbReference>
<keyword evidence="9" id="KW-1185">Reference proteome</keyword>